<dbReference type="CDD" id="cd03442">
    <property type="entry name" value="BFIT_BACH"/>
    <property type="match status" value="1"/>
</dbReference>
<dbReference type="InterPro" id="IPR029069">
    <property type="entry name" value="HotDog_dom_sf"/>
</dbReference>
<gene>
    <name evidence="5" type="ORF">IMF26_09560</name>
</gene>
<evidence type="ECO:0000256" key="2">
    <source>
        <dbReference type="ARBA" id="ARBA00022801"/>
    </source>
</evidence>
<evidence type="ECO:0000256" key="1">
    <source>
        <dbReference type="ARBA" id="ARBA00010458"/>
    </source>
</evidence>
<dbReference type="Gene3D" id="3.10.129.10">
    <property type="entry name" value="Hotdog Thioesterase"/>
    <property type="match status" value="1"/>
</dbReference>
<dbReference type="PANTHER" id="PTHR11049">
    <property type="entry name" value="ACYL COENZYME A THIOESTER HYDROLASE"/>
    <property type="match status" value="1"/>
</dbReference>
<dbReference type="InterPro" id="IPR040170">
    <property type="entry name" value="Cytosol_ACT"/>
</dbReference>
<name>A0AAT9LBY2_9FIRM</name>
<accession>A0AAT9LBY2</accession>
<dbReference type="InterPro" id="IPR033120">
    <property type="entry name" value="HOTDOG_ACOT"/>
</dbReference>
<dbReference type="SUPFAM" id="SSF54637">
    <property type="entry name" value="Thioesterase/thiol ester dehydrase-isomerase"/>
    <property type="match status" value="1"/>
</dbReference>
<dbReference type="InterPro" id="IPR006683">
    <property type="entry name" value="Thioestr_dom"/>
</dbReference>
<dbReference type="AlphaFoldDB" id="A0AAT9LBY2"/>
<dbReference type="KEGG" id="fcz:IMF26_09560"/>
<dbReference type="EMBL" id="CP062796">
    <property type="protein sequence ID" value="QUL98264.1"/>
    <property type="molecule type" value="Genomic_DNA"/>
</dbReference>
<feature type="domain" description="HotDog ACOT-type" evidence="4">
    <location>
        <begin position="3"/>
        <end position="113"/>
    </location>
</feature>
<dbReference type="Pfam" id="PF03061">
    <property type="entry name" value="4HBT"/>
    <property type="match status" value="1"/>
</dbReference>
<dbReference type="PANTHER" id="PTHR11049:SF31">
    <property type="entry name" value="HOTDOG ACOT-TYPE DOMAIN-CONTAINING PROTEIN"/>
    <property type="match status" value="1"/>
</dbReference>
<reference evidence="5" key="1">
    <citation type="submission" date="2020-10" db="EMBL/GenBank/DDBJ databases">
        <authorList>
            <person name="Kadnikov V."/>
            <person name="Beletsky A.V."/>
            <person name="Mardanov A.V."/>
            <person name="Karnachuk O.V."/>
            <person name="Ravin N.V."/>
        </authorList>
    </citation>
    <scope>NUCLEOTIDE SEQUENCE</scope>
    <source>
        <strain evidence="5">Bu02</strain>
    </source>
</reference>
<evidence type="ECO:0000256" key="3">
    <source>
        <dbReference type="PROSITE-ProRule" id="PRU01106"/>
    </source>
</evidence>
<proteinExistence type="inferred from homology"/>
<sequence length="142" mass="15970">MTSLEPVIVARLIKEEDLNHHGTLFAGRMAEWFIEACFIAACRTIGRPEEVVCLKLHGLEFTTPASKGDILTFRTFPVRAGRTSLTVFGRVIKNDSPNPMVDGFVTFVKVDTEGRPVPHGIVLPEPRSEEERRIREIAENLR</sequence>
<comment type="similarity">
    <text evidence="1">Belongs to the acyl coenzyme A hydrolase family.</text>
</comment>
<dbReference type="PROSITE" id="PS51770">
    <property type="entry name" value="HOTDOG_ACOT"/>
    <property type="match status" value="1"/>
</dbReference>
<evidence type="ECO:0000313" key="5">
    <source>
        <dbReference type="EMBL" id="QUL98264.1"/>
    </source>
</evidence>
<dbReference type="GO" id="GO:0052816">
    <property type="term" value="F:long-chain fatty acyl-CoA hydrolase activity"/>
    <property type="evidence" value="ECO:0007669"/>
    <property type="project" value="TreeGrafter"/>
</dbReference>
<protein>
    <submittedName>
        <fullName evidence="5">Acyl-CoA thioesterase</fullName>
    </submittedName>
</protein>
<dbReference type="GO" id="GO:0005829">
    <property type="term" value="C:cytosol"/>
    <property type="evidence" value="ECO:0007669"/>
    <property type="project" value="TreeGrafter"/>
</dbReference>
<dbReference type="GO" id="GO:0006637">
    <property type="term" value="P:acyl-CoA metabolic process"/>
    <property type="evidence" value="ECO:0007669"/>
    <property type="project" value="TreeGrafter"/>
</dbReference>
<keyword evidence="2 3" id="KW-0378">Hydrolase</keyword>
<dbReference type="GO" id="GO:0009062">
    <property type="term" value="P:fatty acid catabolic process"/>
    <property type="evidence" value="ECO:0007669"/>
    <property type="project" value="TreeGrafter"/>
</dbReference>
<reference evidence="5" key="2">
    <citation type="journal article" date="2023" name="Biology">
        <title>Prokaryotic Life Associated with Coal-Fire Gas Vents Revealed by Metagenomics.</title>
        <authorList>
            <person name="Kadnikov V.V."/>
            <person name="Mardanov A.V."/>
            <person name="Beletsky A.V."/>
            <person name="Karnachuk O.V."/>
            <person name="Ravin N.V."/>
        </authorList>
    </citation>
    <scope>NUCLEOTIDE SEQUENCE</scope>
    <source>
        <strain evidence="5">Bu02</strain>
    </source>
</reference>
<evidence type="ECO:0000259" key="4">
    <source>
        <dbReference type="PROSITE" id="PS51770"/>
    </source>
</evidence>
<organism evidence="5">
    <name type="scientific">Candidatus Fermentithermobacillus carboniphilus</name>
    <dbReference type="NCBI Taxonomy" id="3085328"/>
    <lineage>
        <taxon>Bacteria</taxon>
        <taxon>Bacillati</taxon>
        <taxon>Bacillota</taxon>
        <taxon>Candidatus Fermentithermobacillia</taxon>
        <taxon>Candidatus Fermentithermobacillales</taxon>
        <taxon>Candidatus Fermentithermobacillaceae</taxon>
        <taxon>Candidatus Fermentithermobacillus</taxon>
    </lineage>
</organism>